<dbReference type="Gene3D" id="3.40.50.200">
    <property type="entry name" value="Peptidase S8/S53 domain"/>
    <property type="match status" value="1"/>
</dbReference>
<keyword evidence="11" id="KW-1185">Reference proteome</keyword>
<keyword evidence="4" id="KW-0720">Serine protease</keyword>
<feature type="region of interest" description="Disordered" evidence="6">
    <location>
        <begin position="417"/>
        <end position="440"/>
    </location>
</feature>
<protein>
    <submittedName>
        <fullName evidence="10">Serine protease, subtilisin family</fullName>
    </submittedName>
</protein>
<dbReference type="PANTHER" id="PTHR43806:SF11">
    <property type="entry name" value="CEREVISIN-RELATED"/>
    <property type="match status" value="1"/>
</dbReference>
<feature type="chain" id="PRO_5011669744" evidence="8">
    <location>
        <begin position="30"/>
        <end position="440"/>
    </location>
</feature>
<evidence type="ECO:0000256" key="6">
    <source>
        <dbReference type="SAM" id="MobiDB-lite"/>
    </source>
</evidence>
<evidence type="ECO:0000256" key="5">
    <source>
        <dbReference type="PROSITE-ProRule" id="PRU01240"/>
    </source>
</evidence>
<keyword evidence="7" id="KW-1133">Transmembrane helix</keyword>
<name>A0A1I1IME2_9ACTN</name>
<dbReference type="RefSeq" id="WP_109504821.1">
    <property type="nucleotide sequence ID" value="NZ_BNAC01000009.1"/>
</dbReference>
<feature type="signal peptide" evidence="8">
    <location>
        <begin position="1"/>
        <end position="29"/>
    </location>
</feature>
<dbReference type="Proteomes" id="UP000199022">
    <property type="component" value="Unassembled WGS sequence"/>
</dbReference>
<keyword evidence="7" id="KW-0472">Membrane</keyword>
<evidence type="ECO:0000256" key="4">
    <source>
        <dbReference type="ARBA" id="ARBA00022825"/>
    </source>
</evidence>
<comment type="similarity">
    <text evidence="1 5">Belongs to the peptidase S8 family.</text>
</comment>
<evidence type="ECO:0000256" key="8">
    <source>
        <dbReference type="SAM" id="SignalP"/>
    </source>
</evidence>
<keyword evidence="7" id="KW-0812">Transmembrane</keyword>
<dbReference type="InterPro" id="IPR050131">
    <property type="entry name" value="Peptidase_S8_subtilisin-like"/>
</dbReference>
<feature type="transmembrane region" description="Helical" evidence="7">
    <location>
        <begin position="384"/>
        <end position="402"/>
    </location>
</feature>
<evidence type="ECO:0000313" key="10">
    <source>
        <dbReference type="EMBL" id="SFC37407.1"/>
    </source>
</evidence>
<evidence type="ECO:0000256" key="7">
    <source>
        <dbReference type="SAM" id="Phobius"/>
    </source>
</evidence>
<dbReference type="PANTHER" id="PTHR43806">
    <property type="entry name" value="PEPTIDASE S8"/>
    <property type="match status" value="1"/>
</dbReference>
<dbReference type="InterPro" id="IPR023827">
    <property type="entry name" value="Peptidase_S8_Asp-AS"/>
</dbReference>
<evidence type="ECO:0000256" key="3">
    <source>
        <dbReference type="ARBA" id="ARBA00022801"/>
    </source>
</evidence>
<dbReference type="EMBL" id="FOMD01000001">
    <property type="protein sequence ID" value="SFC37407.1"/>
    <property type="molecule type" value="Genomic_DNA"/>
</dbReference>
<gene>
    <name evidence="10" type="ORF">SAMN05661030_0810</name>
</gene>
<dbReference type="STRING" id="1225127.SAMN05661030_0810"/>
<sequence>MPARPGARAALVVGALVAAVLAVPGQAAAVQVCDQPLAPDAAVQDVPWAQAGYDPAARLWPFSRGAGVTVAVVDTGVDAAHPQLAGRVAEGVDLVRAQPGAGVDCVPHGTGLAGVVAAQPVSTTGMVGLAPDATVLPVQVSDDVTVTAGGDEPLSPDLLAAGIDAAVSAGAAVVDVGVVAGSGSPALQAAVQRAVDAGVLVVAPVGDGHVPDRDDPGPTPESLTPYPAAYPGVVGVGAATRTGGRLQTSQVGPYVDLLAPGEDVVSTGVVGQRVYEGTGIATAFVAATAALLLALPDAERARPLPDAGPDRVAALTERLLATATGGTDSQRYGTGVLDPVRALTESLASAGPAAATPYQAPPVDPQEQARAEARQASGTTAGRVAAVLGAVLVVGLLAGLLVPRARRRRWRTGVARPVVRPDDPPRFLSGDALYRRGPTP</sequence>
<dbReference type="InterPro" id="IPR036852">
    <property type="entry name" value="Peptidase_S8/S53_dom_sf"/>
</dbReference>
<organism evidence="10 11">
    <name type="scientific">Klenkia taihuensis</name>
    <dbReference type="NCBI Taxonomy" id="1225127"/>
    <lineage>
        <taxon>Bacteria</taxon>
        <taxon>Bacillati</taxon>
        <taxon>Actinomycetota</taxon>
        <taxon>Actinomycetes</taxon>
        <taxon>Geodermatophilales</taxon>
        <taxon>Geodermatophilaceae</taxon>
        <taxon>Klenkia</taxon>
    </lineage>
</organism>
<keyword evidence="3" id="KW-0378">Hydrolase</keyword>
<dbReference type="PROSITE" id="PS51892">
    <property type="entry name" value="SUBTILASE"/>
    <property type="match status" value="1"/>
</dbReference>
<dbReference type="OrthoDB" id="5240330at2"/>
<dbReference type="InterPro" id="IPR000209">
    <property type="entry name" value="Peptidase_S8/S53_dom"/>
</dbReference>
<feature type="region of interest" description="Disordered" evidence="6">
    <location>
        <begin position="351"/>
        <end position="376"/>
    </location>
</feature>
<feature type="domain" description="Peptidase S8/S53" evidence="9">
    <location>
        <begin position="65"/>
        <end position="335"/>
    </location>
</feature>
<evidence type="ECO:0000313" key="11">
    <source>
        <dbReference type="Proteomes" id="UP000199022"/>
    </source>
</evidence>
<evidence type="ECO:0000256" key="2">
    <source>
        <dbReference type="ARBA" id="ARBA00022670"/>
    </source>
</evidence>
<keyword evidence="8" id="KW-0732">Signal</keyword>
<dbReference type="SUPFAM" id="SSF52743">
    <property type="entry name" value="Subtilisin-like"/>
    <property type="match status" value="1"/>
</dbReference>
<dbReference type="PRINTS" id="PR00723">
    <property type="entry name" value="SUBTILISIN"/>
</dbReference>
<dbReference type="GO" id="GO:0006508">
    <property type="term" value="P:proteolysis"/>
    <property type="evidence" value="ECO:0007669"/>
    <property type="project" value="UniProtKB-KW"/>
</dbReference>
<dbReference type="Pfam" id="PF00082">
    <property type="entry name" value="Peptidase_S8"/>
    <property type="match status" value="1"/>
</dbReference>
<accession>A0A1I1IME2</accession>
<dbReference type="PROSITE" id="PS00136">
    <property type="entry name" value="SUBTILASE_ASP"/>
    <property type="match status" value="1"/>
</dbReference>
<dbReference type="GO" id="GO:0004252">
    <property type="term" value="F:serine-type endopeptidase activity"/>
    <property type="evidence" value="ECO:0007669"/>
    <property type="project" value="InterPro"/>
</dbReference>
<keyword evidence="2 10" id="KW-0645">Protease</keyword>
<evidence type="ECO:0000259" key="9">
    <source>
        <dbReference type="Pfam" id="PF00082"/>
    </source>
</evidence>
<comment type="caution">
    <text evidence="5">Lacks conserved residue(s) required for the propagation of feature annotation.</text>
</comment>
<evidence type="ECO:0000256" key="1">
    <source>
        <dbReference type="ARBA" id="ARBA00011073"/>
    </source>
</evidence>
<dbReference type="AlphaFoldDB" id="A0A1I1IME2"/>
<reference evidence="11" key="1">
    <citation type="submission" date="2016-10" db="EMBL/GenBank/DDBJ databases">
        <authorList>
            <person name="Varghese N."/>
            <person name="Submissions S."/>
        </authorList>
    </citation>
    <scope>NUCLEOTIDE SEQUENCE [LARGE SCALE GENOMIC DNA]</scope>
    <source>
        <strain evidence="11">DSM 45962</strain>
    </source>
</reference>
<dbReference type="InterPro" id="IPR015500">
    <property type="entry name" value="Peptidase_S8_subtilisin-rel"/>
</dbReference>
<proteinExistence type="inferred from homology"/>